<evidence type="ECO:0000256" key="9">
    <source>
        <dbReference type="ARBA" id="ARBA00040743"/>
    </source>
</evidence>
<dbReference type="Proteomes" id="UP001528672">
    <property type="component" value="Unassembled WGS sequence"/>
</dbReference>
<feature type="domain" description="PpiC" evidence="14">
    <location>
        <begin position="268"/>
        <end position="371"/>
    </location>
</feature>
<evidence type="ECO:0000256" key="4">
    <source>
        <dbReference type="ARBA" id="ARBA00022692"/>
    </source>
</evidence>
<dbReference type="Gene3D" id="1.10.4030.10">
    <property type="entry name" value="Porin chaperone SurA, peptide-binding domain"/>
    <property type="match status" value="1"/>
</dbReference>
<dbReference type="InterPro" id="IPR027304">
    <property type="entry name" value="Trigger_fact/SurA_dom_sf"/>
</dbReference>
<gene>
    <name evidence="15" type="ORF">PSQ39_06365</name>
</gene>
<keyword evidence="2" id="KW-1003">Cell membrane</keyword>
<comment type="similarity">
    <text evidence="8">Belongs to the PpiD chaperone family.</text>
</comment>
<evidence type="ECO:0000256" key="12">
    <source>
        <dbReference type="SAM" id="Coils"/>
    </source>
</evidence>
<dbReference type="InterPro" id="IPR052029">
    <property type="entry name" value="PpiD_chaperone"/>
</dbReference>
<evidence type="ECO:0000256" key="7">
    <source>
        <dbReference type="ARBA" id="ARBA00023186"/>
    </source>
</evidence>
<dbReference type="SUPFAM" id="SSF109998">
    <property type="entry name" value="Triger factor/SurA peptide-binding domain-like"/>
    <property type="match status" value="1"/>
</dbReference>
<evidence type="ECO:0000256" key="10">
    <source>
        <dbReference type="ARBA" id="ARBA00042775"/>
    </source>
</evidence>
<dbReference type="PANTHER" id="PTHR47529">
    <property type="entry name" value="PEPTIDYL-PROLYL CIS-TRANS ISOMERASE D"/>
    <property type="match status" value="1"/>
</dbReference>
<evidence type="ECO:0000313" key="15">
    <source>
        <dbReference type="EMBL" id="MDD0814250.1"/>
    </source>
</evidence>
<evidence type="ECO:0000256" key="1">
    <source>
        <dbReference type="ARBA" id="ARBA00004382"/>
    </source>
</evidence>
<protein>
    <recommendedName>
        <fullName evidence="9">Periplasmic chaperone PpiD</fullName>
    </recommendedName>
    <alternativeName>
        <fullName evidence="10">Periplasmic folding chaperone</fullName>
    </alternativeName>
</protein>
<dbReference type="PROSITE" id="PS50198">
    <property type="entry name" value="PPIC_PPIASE_2"/>
    <property type="match status" value="1"/>
</dbReference>
<accession>A0ABT5MCE4</accession>
<evidence type="ECO:0000256" key="3">
    <source>
        <dbReference type="ARBA" id="ARBA00022519"/>
    </source>
</evidence>
<keyword evidence="5 13" id="KW-1133">Transmembrane helix</keyword>
<keyword evidence="4 13" id="KW-0812">Transmembrane</keyword>
<feature type="transmembrane region" description="Helical" evidence="13">
    <location>
        <begin position="12"/>
        <end position="29"/>
    </location>
</feature>
<dbReference type="Pfam" id="PF13624">
    <property type="entry name" value="SurA_N_3"/>
    <property type="match status" value="1"/>
</dbReference>
<keyword evidence="7" id="KW-0143">Chaperone</keyword>
<dbReference type="EMBL" id="JAQSIO010000002">
    <property type="protein sequence ID" value="MDD0814250.1"/>
    <property type="molecule type" value="Genomic_DNA"/>
</dbReference>
<comment type="caution">
    <text evidence="15">The sequence shown here is derived from an EMBL/GenBank/DDBJ whole genome shotgun (WGS) entry which is preliminary data.</text>
</comment>
<reference evidence="15 16" key="1">
    <citation type="submission" date="2023-02" db="EMBL/GenBank/DDBJ databases">
        <title>Bacterial whole genome sequence for Curvibacter sp. HBC28.</title>
        <authorList>
            <person name="Le V."/>
            <person name="Ko S.-R."/>
            <person name="Ahn C.-Y."/>
            <person name="Oh H.-M."/>
        </authorList>
    </citation>
    <scope>NUCLEOTIDE SEQUENCE [LARGE SCALE GENOMIC DNA]</scope>
    <source>
        <strain evidence="15 16">HBC28</strain>
    </source>
</reference>
<dbReference type="Gene3D" id="3.10.50.40">
    <property type="match status" value="1"/>
</dbReference>
<dbReference type="SUPFAM" id="SSF54534">
    <property type="entry name" value="FKBP-like"/>
    <property type="match status" value="1"/>
</dbReference>
<dbReference type="InterPro" id="IPR046357">
    <property type="entry name" value="PPIase_dom_sf"/>
</dbReference>
<evidence type="ECO:0000256" key="8">
    <source>
        <dbReference type="ARBA" id="ARBA00038408"/>
    </source>
</evidence>
<dbReference type="Pfam" id="PF13616">
    <property type="entry name" value="Rotamase_3"/>
    <property type="match status" value="1"/>
</dbReference>
<sequence>MFESIRKHSKIVMIVLFLLIIPSFVLFGIDGYNRAMEKGTAVAKVDGHDISQGDWDLAHKNEVERLRAQMPNIDAKRFESSEARYVTLERLVREKVLAAASASMHLVTSDQKLARALQENPTIASLRRPDGSLDVDRYRQLLGAQGMTPEMYEAGMRADLSTRQVLSGINGSVIAPAAQANVALGAFFERREIQVAQFRPSDFASRVNPSEAELDAYYKANTNRFQLPERATVEYVVLDMEAVKSGISVNEGDLKTYYEQNTARLAAKEERRASHILITAAKDAPAAEREKAKAKAQALLAEVRKAPNTFADVARKNSQDPGSAPKGGDLDFFARGAMVKPFEDAAFALNKGDISDVVESDFGYHIIKLADIKTPRQKSFEELRPELEADLKQQQAQRKFAEVADSFTNLVYEQADSLKPAAERLKLSVRTFKDLTRAGANNLPGALANPKILEAIFSADSVSKKRNTEAVEVGPSQLVAARITDYTPARIQPLDEVKAKVRELLVADQAAALARKEGADKLALWKATPASANLAAAVVISRDETQKQAAPVVDAALRIRASALPAFVGVDLGSQGYAVVRVTKVVPRAGVDEARALQERGQYAQWWAAAETRAYYEFLADKFKAQIKTPKPAANSSEENSQIGG</sequence>
<keyword evidence="11" id="KW-0697">Rotamase</keyword>
<evidence type="ECO:0000313" key="16">
    <source>
        <dbReference type="Proteomes" id="UP001528672"/>
    </source>
</evidence>
<name>A0ABT5MCE4_9BURK</name>
<proteinExistence type="inferred from homology"/>
<dbReference type="InterPro" id="IPR000297">
    <property type="entry name" value="PPIase_PpiC"/>
</dbReference>
<comment type="subcellular location">
    <subcellularLocation>
        <location evidence="1">Cell inner membrane</location>
        <topology evidence="1">Single-pass type II membrane protein</topology>
        <orientation evidence="1">Periplasmic side</orientation>
    </subcellularLocation>
</comment>
<keyword evidence="6 13" id="KW-0472">Membrane</keyword>
<organism evidence="15 16">
    <name type="scientific">Curvibacter microcysteis</name>
    <dbReference type="NCBI Taxonomy" id="3026419"/>
    <lineage>
        <taxon>Bacteria</taxon>
        <taxon>Pseudomonadati</taxon>
        <taxon>Pseudomonadota</taxon>
        <taxon>Betaproteobacteria</taxon>
        <taxon>Burkholderiales</taxon>
        <taxon>Comamonadaceae</taxon>
        <taxon>Curvibacter</taxon>
    </lineage>
</organism>
<keyword evidence="16" id="KW-1185">Reference proteome</keyword>
<keyword evidence="3" id="KW-0997">Cell inner membrane</keyword>
<keyword evidence="12" id="KW-0175">Coiled coil</keyword>
<keyword evidence="11" id="KW-0413">Isomerase</keyword>
<evidence type="ECO:0000256" key="5">
    <source>
        <dbReference type="ARBA" id="ARBA00022989"/>
    </source>
</evidence>
<dbReference type="RefSeq" id="WP_273925873.1">
    <property type="nucleotide sequence ID" value="NZ_JAQSIO010000002.1"/>
</dbReference>
<dbReference type="PANTHER" id="PTHR47529:SF1">
    <property type="entry name" value="PERIPLASMIC CHAPERONE PPID"/>
    <property type="match status" value="1"/>
</dbReference>
<evidence type="ECO:0000256" key="2">
    <source>
        <dbReference type="ARBA" id="ARBA00022475"/>
    </source>
</evidence>
<feature type="coiled-coil region" evidence="12">
    <location>
        <begin position="377"/>
        <end position="404"/>
    </location>
</feature>
<evidence type="ECO:0000256" key="6">
    <source>
        <dbReference type="ARBA" id="ARBA00023136"/>
    </source>
</evidence>
<evidence type="ECO:0000256" key="11">
    <source>
        <dbReference type="PROSITE-ProRule" id="PRU00278"/>
    </source>
</evidence>
<evidence type="ECO:0000256" key="13">
    <source>
        <dbReference type="SAM" id="Phobius"/>
    </source>
</evidence>
<evidence type="ECO:0000259" key="14">
    <source>
        <dbReference type="PROSITE" id="PS50198"/>
    </source>
</evidence>